<protein>
    <recommendedName>
        <fullName evidence="3">IDEAL domain-containing protein</fullName>
    </recommendedName>
</protein>
<comment type="caution">
    <text evidence="1">The sequence shown here is derived from an EMBL/GenBank/DDBJ whole genome shotgun (WGS) entry which is preliminary data.</text>
</comment>
<dbReference type="Gene3D" id="1.10.3210.10">
    <property type="entry name" value="Hypothetical protein af1432"/>
    <property type="match status" value="1"/>
</dbReference>
<evidence type="ECO:0000313" key="2">
    <source>
        <dbReference type="Proteomes" id="UP000681290"/>
    </source>
</evidence>
<accession>A0ABQ4MMS3</accession>
<gene>
    <name evidence="1" type="ORF">J15TS10_07810</name>
</gene>
<organism evidence="1 2">
    <name type="scientific">Paenibacillus woosongensis</name>
    <dbReference type="NCBI Taxonomy" id="307580"/>
    <lineage>
        <taxon>Bacteria</taxon>
        <taxon>Bacillati</taxon>
        <taxon>Bacillota</taxon>
        <taxon>Bacilli</taxon>
        <taxon>Bacillales</taxon>
        <taxon>Paenibacillaceae</taxon>
        <taxon>Paenibacillus</taxon>
    </lineage>
</organism>
<dbReference type="SUPFAM" id="SSF109604">
    <property type="entry name" value="HD-domain/PDEase-like"/>
    <property type="match status" value="1"/>
</dbReference>
<dbReference type="Pfam" id="PF12917">
    <property type="entry name" value="YfbR-like"/>
    <property type="match status" value="1"/>
</dbReference>
<dbReference type="EMBL" id="BOSM01000001">
    <property type="protein sequence ID" value="GIP56967.1"/>
    <property type="molecule type" value="Genomic_DNA"/>
</dbReference>
<reference evidence="1 2" key="1">
    <citation type="submission" date="2021-03" db="EMBL/GenBank/DDBJ databases">
        <title>Antimicrobial resistance genes in bacteria isolated from Japanese honey, and their potential for conferring macrolide and lincosamide resistance in the American foulbrood pathogen Paenibacillus larvae.</title>
        <authorList>
            <person name="Okamoto M."/>
            <person name="Kumagai M."/>
            <person name="Kanamori H."/>
            <person name="Takamatsu D."/>
        </authorList>
    </citation>
    <scope>NUCLEOTIDE SEQUENCE [LARGE SCALE GENOMIC DNA]</scope>
    <source>
        <strain evidence="1 2">J15TS10</strain>
    </source>
</reference>
<keyword evidence="2" id="KW-1185">Reference proteome</keyword>
<dbReference type="Proteomes" id="UP000681290">
    <property type="component" value="Unassembled WGS sequence"/>
</dbReference>
<proteinExistence type="predicted"/>
<sequence>MLSPNHHANRKTGDDELLKYVKAADSLDAYLKCAWELTSGNREFAVAKEQLLDKLQRLSLPEIDYFLEHLAPSFDMTLDELSEQS</sequence>
<evidence type="ECO:0000313" key="1">
    <source>
        <dbReference type="EMBL" id="GIP56967.1"/>
    </source>
</evidence>
<evidence type="ECO:0008006" key="3">
    <source>
        <dbReference type="Google" id="ProtNLM"/>
    </source>
</evidence>
<name>A0ABQ4MMS3_9BACL</name>